<evidence type="ECO:0000256" key="4">
    <source>
        <dbReference type="SAM" id="SignalP"/>
    </source>
</evidence>
<feature type="domain" description="Periplasmic binding protein" evidence="5">
    <location>
        <begin position="54"/>
        <end position="313"/>
    </location>
</feature>
<dbReference type="Gene3D" id="3.40.50.2300">
    <property type="match status" value="2"/>
</dbReference>
<evidence type="ECO:0000256" key="3">
    <source>
        <dbReference type="ARBA" id="ARBA00022729"/>
    </source>
</evidence>
<dbReference type="RefSeq" id="WP_138325169.1">
    <property type="nucleotide sequence ID" value="NZ_VCDI01000002.1"/>
</dbReference>
<dbReference type="OrthoDB" id="9147297at2"/>
<dbReference type="InterPro" id="IPR025997">
    <property type="entry name" value="SBP_2_dom"/>
</dbReference>
<evidence type="ECO:0000259" key="5">
    <source>
        <dbReference type="Pfam" id="PF13407"/>
    </source>
</evidence>
<dbReference type="GO" id="GO:0030313">
    <property type="term" value="C:cell envelope"/>
    <property type="evidence" value="ECO:0007669"/>
    <property type="project" value="UniProtKB-SubCell"/>
</dbReference>
<evidence type="ECO:0000256" key="1">
    <source>
        <dbReference type="ARBA" id="ARBA00004196"/>
    </source>
</evidence>
<evidence type="ECO:0000313" key="7">
    <source>
        <dbReference type="Proteomes" id="UP000305654"/>
    </source>
</evidence>
<dbReference type="Pfam" id="PF13407">
    <property type="entry name" value="Peripla_BP_4"/>
    <property type="match status" value="1"/>
</dbReference>
<dbReference type="PANTHER" id="PTHR46847:SF3">
    <property type="entry name" value="GALACTOFURANOSE-BINDING PROTEIN YTFQ"/>
    <property type="match status" value="1"/>
</dbReference>
<sequence length="369" mass="38619">MKISNLAACLLAGAMLASGAMPANAATYDPQCFRAAAAAGATVQLPAKHGPYRIAFANGFIGNGWRVQMIQTLRAYAAQPDVAKQIKELRIVSVGTDVSAQIAAMDNFINAGFDAILIDANSPTAFKPVLRRAQKAGVLIVSFDNTFDRTGKETNLIQVNQDQRAMGQMMGDWLNSTMKEKKSVLEVRGVPGNSVDRDRHEGFRAAMAKDPGVQITEVVGNWDDGTGQKAVADALAVHGNFDGIYTQGGSIGVTHAVMDAGKGFIPIAGEGENGFRKLIVAHANDGLLGDSAGQSPALVAVALKAALAALDGRALPQEIAVPIPEANYKTLVAGKTYFPDVSDTFFAASDFPVCSINLGAKDILGASGK</sequence>
<dbReference type="InterPro" id="IPR028082">
    <property type="entry name" value="Peripla_BP_I"/>
</dbReference>
<gene>
    <name evidence="6" type="ORF">FE263_06580</name>
</gene>
<name>A0A5R9JCI8_9PROT</name>
<organism evidence="6 7">
    <name type="scientific">Lichenicoccus roseus</name>
    <dbReference type="NCBI Taxonomy" id="2683649"/>
    <lineage>
        <taxon>Bacteria</taxon>
        <taxon>Pseudomonadati</taxon>
        <taxon>Pseudomonadota</taxon>
        <taxon>Alphaproteobacteria</taxon>
        <taxon>Acetobacterales</taxon>
        <taxon>Acetobacteraceae</taxon>
        <taxon>Lichenicoccus</taxon>
    </lineage>
</organism>
<dbReference type="GO" id="GO:0030246">
    <property type="term" value="F:carbohydrate binding"/>
    <property type="evidence" value="ECO:0007669"/>
    <property type="project" value="UniProtKB-ARBA"/>
</dbReference>
<keyword evidence="7" id="KW-1185">Reference proteome</keyword>
<comment type="subcellular location">
    <subcellularLocation>
        <location evidence="1">Cell envelope</location>
    </subcellularLocation>
</comment>
<dbReference type="AlphaFoldDB" id="A0A5R9JCI8"/>
<dbReference type="EMBL" id="VCDI01000002">
    <property type="protein sequence ID" value="TLU73096.1"/>
    <property type="molecule type" value="Genomic_DNA"/>
</dbReference>
<keyword evidence="3 4" id="KW-0732">Signal</keyword>
<feature type="signal peptide" evidence="4">
    <location>
        <begin position="1"/>
        <end position="25"/>
    </location>
</feature>
<dbReference type="Proteomes" id="UP000305654">
    <property type="component" value="Unassembled WGS sequence"/>
</dbReference>
<dbReference type="PANTHER" id="PTHR46847">
    <property type="entry name" value="D-ALLOSE-BINDING PERIPLASMIC PROTEIN-RELATED"/>
    <property type="match status" value="1"/>
</dbReference>
<comment type="similarity">
    <text evidence="2">Belongs to the bacterial solute-binding protein 2 family.</text>
</comment>
<protein>
    <submittedName>
        <fullName evidence="6">ABC transporter substrate-binding protein</fullName>
    </submittedName>
</protein>
<dbReference type="SUPFAM" id="SSF53822">
    <property type="entry name" value="Periplasmic binding protein-like I"/>
    <property type="match status" value="1"/>
</dbReference>
<feature type="chain" id="PRO_5024387224" evidence="4">
    <location>
        <begin position="26"/>
        <end position="369"/>
    </location>
</feature>
<proteinExistence type="inferred from homology"/>
<reference evidence="6 7" key="1">
    <citation type="submission" date="2019-05" db="EMBL/GenBank/DDBJ databases">
        <authorList>
            <person name="Pankratov T."/>
            <person name="Grouzdev D."/>
        </authorList>
    </citation>
    <scope>NUCLEOTIDE SEQUENCE [LARGE SCALE GENOMIC DNA]</scope>
    <source>
        <strain evidence="6 7">KEBCLARHB70R</strain>
    </source>
</reference>
<evidence type="ECO:0000256" key="2">
    <source>
        <dbReference type="ARBA" id="ARBA00007639"/>
    </source>
</evidence>
<accession>A0A5R9JCI8</accession>
<evidence type="ECO:0000313" key="6">
    <source>
        <dbReference type="EMBL" id="TLU73096.1"/>
    </source>
</evidence>
<comment type="caution">
    <text evidence="6">The sequence shown here is derived from an EMBL/GenBank/DDBJ whole genome shotgun (WGS) entry which is preliminary data.</text>
</comment>